<dbReference type="InterPro" id="IPR001353">
    <property type="entry name" value="Proteasome_sua/b"/>
</dbReference>
<evidence type="ECO:0000313" key="5">
    <source>
        <dbReference type="Proteomes" id="UP000789595"/>
    </source>
</evidence>
<evidence type="ECO:0000256" key="1">
    <source>
        <dbReference type="ARBA" id="ARBA00022942"/>
    </source>
</evidence>
<keyword evidence="2" id="KW-0732">Signal</keyword>
<accession>A0A8J2SPB6</accession>
<dbReference type="GO" id="GO:0019773">
    <property type="term" value="C:proteasome core complex, alpha-subunit complex"/>
    <property type="evidence" value="ECO:0007669"/>
    <property type="project" value="InterPro"/>
</dbReference>
<dbReference type="GO" id="GO:0006511">
    <property type="term" value="P:ubiquitin-dependent protein catabolic process"/>
    <property type="evidence" value="ECO:0007669"/>
    <property type="project" value="InterPro"/>
</dbReference>
<feature type="signal peptide" evidence="2">
    <location>
        <begin position="1"/>
        <end position="21"/>
    </location>
</feature>
<keyword evidence="1" id="KW-0647">Proteasome</keyword>
<name>A0A8J2SPB6_9STRA</name>
<dbReference type="EMBL" id="CAKKNE010000004">
    <property type="protein sequence ID" value="CAH0374541.1"/>
    <property type="molecule type" value="Genomic_DNA"/>
</dbReference>
<comment type="caution">
    <text evidence="4">The sequence shown here is derived from an EMBL/GenBank/DDBJ whole genome shotgun (WGS) entry which is preliminary data.</text>
</comment>
<dbReference type="InterPro" id="IPR029055">
    <property type="entry name" value="Ntn_hydrolases_N"/>
</dbReference>
<proteinExistence type="predicted"/>
<dbReference type="Pfam" id="PF10584">
    <property type="entry name" value="Proteasome_A_N"/>
    <property type="match status" value="1"/>
</dbReference>
<feature type="domain" description="Proteasome alpha-type subunits" evidence="3">
    <location>
        <begin position="37"/>
        <end position="58"/>
    </location>
</feature>
<protein>
    <recommendedName>
        <fullName evidence="3">Proteasome alpha-type subunits domain-containing protein</fullName>
    </recommendedName>
</protein>
<dbReference type="AlphaFoldDB" id="A0A8J2SPB6"/>
<dbReference type="Gene3D" id="3.60.20.10">
    <property type="entry name" value="Glutamine Phosphoribosylpyrophosphate, subunit 1, domain 1"/>
    <property type="match status" value="1"/>
</dbReference>
<dbReference type="Pfam" id="PF00227">
    <property type="entry name" value="Proteasome"/>
    <property type="match status" value="1"/>
</dbReference>
<keyword evidence="5" id="KW-1185">Reference proteome</keyword>
<evidence type="ECO:0000313" key="4">
    <source>
        <dbReference type="EMBL" id="CAH0374541.1"/>
    </source>
</evidence>
<evidence type="ECO:0000256" key="2">
    <source>
        <dbReference type="SAM" id="SignalP"/>
    </source>
</evidence>
<sequence length="287" mass="30012">MRLLPLYALAACALAAPRGRGGTPTKPSASERQRRLYDRGCLFSPEGRVYQVEYAEKNVARGSFAVGAVAPDGVALAAVRSAHARSVPGAFLERRWRERVHRVDDTIACVACGLVPDALQLLAALRDFCRRHRSTWGEAPPVEACARHLGRLARAATARAAGRPYGAAFLIGGFDEGSSEPRLFRTEPSGAYEAYGVGGVATAGAAPDGSTIADLERAAAACADVSDGADAAYAAAVAAAEASPPTDRSDAVATDVELAVLRPSGCVICDADELAERFERRTPATES</sequence>
<dbReference type="SUPFAM" id="SSF56235">
    <property type="entry name" value="N-terminal nucleophile aminohydrolases (Ntn hydrolases)"/>
    <property type="match status" value="1"/>
</dbReference>
<dbReference type="OrthoDB" id="431557at2759"/>
<gene>
    <name evidence="4" type="ORF">PECAL_4P18300</name>
</gene>
<organism evidence="4 5">
    <name type="scientific">Pelagomonas calceolata</name>
    <dbReference type="NCBI Taxonomy" id="35677"/>
    <lineage>
        <taxon>Eukaryota</taxon>
        <taxon>Sar</taxon>
        <taxon>Stramenopiles</taxon>
        <taxon>Ochrophyta</taxon>
        <taxon>Pelagophyceae</taxon>
        <taxon>Pelagomonadales</taxon>
        <taxon>Pelagomonadaceae</taxon>
        <taxon>Pelagomonas</taxon>
    </lineage>
</organism>
<dbReference type="InterPro" id="IPR000426">
    <property type="entry name" value="Proteasome_asu_N"/>
</dbReference>
<reference evidence="4" key="1">
    <citation type="submission" date="2021-11" db="EMBL/GenBank/DDBJ databases">
        <authorList>
            <consortium name="Genoscope - CEA"/>
            <person name="William W."/>
        </authorList>
    </citation>
    <scope>NUCLEOTIDE SEQUENCE</scope>
</reference>
<dbReference type="PANTHER" id="PTHR11599">
    <property type="entry name" value="PROTEASOME SUBUNIT ALPHA/BETA"/>
    <property type="match status" value="1"/>
</dbReference>
<dbReference type="InterPro" id="IPR050115">
    <property type="entry name" value="Proteasome_alpha"/>
</dbReference>
<dbReference type="Proteomes" id="UP000789595">
    <property type="component" value="Unassembled WGS sequence"/>
</dbReference>
<feature type="chain" id="PRO_5035213128" description="Proteasome alpha-type subunits domain-containing protein" evidence="2">
    <location>
        <begin position="22"/>
        <end position="287"/>
    </location>
</feature>
<evidence type="ECO:0000259" key="3">
    <source>
        <dbReference type="SMART" id="SM00948"/>
    </source>
</evidence>
<dbReference type="SMART" id="SM00948">
    <property type="entry name" value="Proteasome_A_N"/>
    <property type="match status" value="1"/>
</dbReference>